<dbReference type="InterPro" id="IPR016160">
    <property type="entry name" value="Ald_DH_CS_CYS"/>
</dbReference>
<dbReference type="InterPro" id="IPR016163">
    <property type="entry name" value="Ald_DH_C"/>
</dbReference>
<dbReference type="AlphaFoldDB" id="A0A7S3PDM5"/>
<comment type="similarity">
    <text evidence="1">Belongs to the aldehyde dehydrogenase family.</text>
</comment>
<dbReference type="EMBL" id="HBIM01024971">
    <property type="protein sequence ID" value="CAE0421920.1"/>
    <property type="molecule type" value="Transcribed_RNA"/>
</dbReference>
<protein>
    <recommendedName>
        <fullName evidence="3">Aldehyde dehydrogenase domain-containing protein</fullName>
    </recommendedName>
</protein>
<dbReference type="FunFam" id="3.40.605.10:FF:000007">
    <property type="entry name" value="NAD/NADP-dependent betaine aldehyde dehydrogenase"/>
    <property type="match status" value="1"/>
</dbReference>
<accession>A0A7S3PDM5</accession>
<dbReference type="Gene3D" id="3.40.309.10">
    <property type="entry name" value="Aldehyde Dehydrogenase, Chain A, domain 2"/>
    <property type="match status" value="1"/>
</dbReference>
<gene>
    <name evidence="4" type="ORF">ACOF00016_LOCUS18535</name>
</gene>
<dbReference type="Pfam" id="PF00171">
    <property type="entry name" value="Aldedh"/>
    <property type="match status" value="2"/>
</dbReference>
<evidence type="ECO:0000256" key="2">
    <source>
        <dbReference type="ARBA" id="ARBA00023002"/>
    </source>
</evidence>
<keyword evidence="2" id="KW-0560">Oxidoreductase</keyword>
<dbReference type="InterPro" id="IPR015590">
    <property type="entry name" value="Aldehyde_DH_dom"/>
</dbReference>
<dbReference type="InterPro" id="IPR016162">
    <property type="entry name" value="Ald_DH_N"/>
</dbReference>
<feature type="domain" description="Aldehyde dehydrogenase" evidence="3">
    <location>
        <begin position="443"/>
        <end position="547"/>
    </location>
</feature>
<dbReference type="PROSITE" id="PS00070">
    <property type="entry name" value="ALDEHYDE_DEHYDR_CYS"/>
    <property type="match status" value="1"/>
</dbReference>
<reference evidence="4" key="1">
    <citation type="submission" date="2021-01" db="EMBL/GenBank/DDBJ databases">
        <authorList>
            <person name="Corre E."/>
            <person name="Pelletier E."/>
            <person name="Niang G."/>
            <person name="Scheremetjew M."/>
            <person name="Finn R."/>
            <person name="Kale V."/>
            <person name="Holt S."/>
            <person name="Cochrane G."/>
            <person name="Meng A."/>
            <person name="Brown T."/>
            <person name="Cohen L."/>
        </authorList>
    </citation>
    <scope>NUCLEOTIDE SEQUENCE</scope>
    <source>
        <strain evidence="4">CCMP127</strain>
    </source>
</reference>
<organism evidence="4">
    <name type="scientific">Amphora coffeiformis</name>
    <dbReference type="NCBI Taxonomy" id="265554"/>
    <lineage>
        <taxon>Eukaryota</taxon>
        <taxon>Sar</taxon>
        <taxon>Stramenopiles</taxon>
        <taxon>Ochrophyta</taxon>
        <taxon>Bacillariophyta</taxon>
        <taxon>Bacillariophyceae</taxon>
        <taxon>Bacillariophycidae</taxon>
        <taxon>Thalassiophysales</taxon>
        <taxon>Catenulaceae</taxon>
        <taxon>Amphora</taxon>
    </lineage>
</organism>
<evidence type="ECO:0000259" key="3">
    <source>
        <dbReference type="Pfam" id="PF00171"/>
    </source>
</evidence>
<dbReference type="Gene3D" id="3.40.605.10">
    <property type="entry name" value="Aldehyde Dehydrogenase, Chain A, domain 1"/>
    <property type="match status" value="1"/>
</dbReference>
<dbReference type="GO" id="GO:0016620">
    <property type="term" value="F:oxidoreductase activity, acting on the aldehyde or oxo group of donors, NAD or NADP as acceptor"/>
    <property type="evidence" value="ECO:0007669"/>
    <property type="project" value="InterPro"/>
</dbReference>
<sequence>MSVLEPTDLTGREVLSAFRKGTTQVSVKSSDDDASLTPVISPATNLPVCWFVPTPNEDIDAIVQEAEQALNQPAVVGDDTAPAWSDPAAGPQRAAVLQKWAALLRQHVNTLARLEVQQIGRPYKEMRFQLSRLPEWFDYFAAMIITHHDQVTPWKQGGYLNVVHRVPLGVVANLTPWNHPLLITIKKLAPALAAGNAVVIKPSELAPASIIALVQLGHQAGVPPGIVNVILGAKDQAQCLIRHPTIAKVDFTGGPATGRAIGAAAGENLASVTQELGGKAPMIVCAPKHVEQLNQETIHNEYLQPVVNGCAFGAFIASGQTCIAGTRLLVDARWYQDFLDKLVAKTRVFRLGDPLDLATTIGPVITKKQTNWIHETLQAGIEDSGSILQILCGGKKFDGLSGTPFAEGNYYEPTIVAVDSKLAKGMMSKSNSTAKAARDRVAELHHSNSLFQTELFGPVVVVAPFYDTTHAIEMANDTAFGLGASIWSHDLVEAQSLASKVRSGIVWINDHHKNHPSSPWGGLTKASGIGRENGHVAFLEYSQAKSVVMNCRPFTSDWFQDPNARYN</sequence>
<proteinExistence type="inferred from homology"/>
<dbReference type="PANTHER" id="PTHR11699">
    <property type="entry name" value="ALDEHYDE DEHYDROGENASE-RELATED"/>
    <property type="match status" value="1"/>
</dbReference>
<feature type="domain" description="Aldehyde dehydrogenase" evidence="3">
    <location>
        <begin position="35"/>
        <end position="418"/>
    </location>
</feature>
<evidence type="ECO:0000313" key="4">
    <source>
        <dbReference type="EMBL" id="CAE0421920.1"/>
    </source>
</evidence>
<dbReference type="InterPro" id="IPR016161">
    <property type="entry name" value="Ald_DH/histidinol_DH"/>
</dbReference>
<dbReference type="SUPFAM" id="SSF53720">
    <property type="entry name" value="ALDH-like"/>
    <property type="match status" value="1"/>
</dbReference>
<evidence type="ECO:0000256" key="1">
    <source>
        <dbReference type="ARBA" id="ARBA00009986"/>
    </source>
</evidence>
<name>A0A7S3PDM5_9STRA</name>